<protein>
    <recommendedName>
        <fullName evidence="16 17">Multifunctional fusion protein</fullName>
    </recommendedName>
    <domain>
        <recommendedName>
            <fullName evidence="16">Shikimate kinase</fullName>
            <shortName evidence="16">SK</shortName>
            <ecNumber evidence="16">2.7.1.71</ecNumber>
        </recommendedName>
    </domain>
    <domain>
        <recommendedName>
            <fullName evidence="17">3-dehydroquinate synthase</fullName>
            <shortName evidence="17">DHQS</shortName>
            <ecNumber evidence="17">4.2.3.4</ecNumber>
        </recommendedName>
    </domain>
</protein>
<keyword evidence="11 17" id="KW-0520">NAD</keyword>
<feature type="binding site" evidence="17">
    <location>
        <position position="427"/>
    </location>
    <ligand>
        <name>Zn(2+)</name>
        <dbReference type="ChEBI" id="CHEBI:29105"/>
    </ligand>
</feature>
<dbReference type="Pfam" id="PF01761">
    <property type="entry name" value="DHQ_synthase"/>
    <property type="match status" value="1"/>
</dbReference>
<comment type="pathway">
    <text evidence="4 16">Metabolic intermediate biosynthesis; chorismate biosynthesis; chorismate from D-erythrose 4-phosphate and phosphoenolpyruvate: step 5/7.</text>
</comment>
<comment type="function">
    <text evidence="16">Catalyzes the specific phosphorylation of the 3-hydroxyl group of shikimic acid using ATP as a cosubstrate.</text>
</comment>
<dbReference type="Gene3D" id="3.40.50.300">
    <property type="entry name" value="P-loop containing nucleotide triphosphate hydrolases"/>
    <property type="match status" value="1"/>
</dbReference>
<feature type="domain" description="3-dehydroquinate synthase C-terminal" evidence="19">
    <location>
        <begin position="345"/>
        <end position="485"/>
    </location>
</feature>
<keyword evidence="16" id="KW-0460">Magnesium</keyword>
<dbReference type="InterPro" id="IPR030960">
    <property type="entry name" value="DHQS/DOIS_N"/>
</dbReference>
<dbReference type="SUPFAM" id="SSF56796">
    <property type="entry name" value="Dehydroquinate synthase-like"/>
    <property type="match status" value="1"/>
</dbReference>
<comment type="similarity">
    <text evidence="16">Belongs to the shikimate kinase family.</text>
</comment>
<dbReference type="InterPro" id="IPR023000">
    <property type="entry name" value="Shikimate_kinase_CS"/>
</dbReference>
<feature type="binding site" evidence="17">
    <location>
        <position position="411"/>
    </location>
    <ligand>
        <name>Zn(2+)</name>
        <dbReference type="ChEBI" id="CHEBI:29105"/>
    </ligand>
</feature>
<evidence type="ECO:0000256" key="10">
    <source>
        <dbReference type="ARBA" id="ARBA00022840"/>
    </source>
</evidence>
<evidence type="ECO:0000256" key="12">
    <source>
        <dbReference type="ARBA" id="ARBA00023141"/>
    </source>
</evidence>
<sequence>MKPVAVFVGPPGSGKSTVGAALAERLGLPFRDTDADIAALAGKPIPEIFIDHGEEHFRALEREAVAAALGGHHGVVSLGGGAVLAAETRELLRGHRVVFLNVGLSEAVKRVGLGGGRPLLEMNPRATLKLLMDQRLPLYEEVAAFAVDTDEREPALIVDELMARLGGVPVFVPVGGAAEYDAVVGHGLARGVTPYLKGAAKAAILHAAPMSEAAAELAAIVAEAGARPYLIEVPDAEAGKTVAVAEACWERLGAAGFTRTDVVLGIGGGAVTDLAGYVAACWLRGVRVVQIPTSLLGMVDAAVGGKTGVNTSAGKNLVGAFHPPAAVLCDLGFLATLPAADLAAGLAEVVKCGFIADAEILRRVESDPKAALDPESVLLADIATRAIRVKAEVVTEDLRETGRRAFLNYGHTFAHAIEKIEDYRWRHGDAVAVGMMYAAHLGRLTGRVDVVDRTRAVLTSLGLPVSYPGGRWDELLGAMRVDKKSVGATMRFVLLEDIGRPALVSDVTEEQMRAAYAAVEG</sequence>
<comment type="caution">
    <text evidence="20">The sequence shown here is derived from an EMBL/GenBank/DDBJ whole genome shotgun (WGS) entry which is preliminary data.</text>
</comment>
<keyword evidence="21" id="KW-1185">Reference proteome</keyword>
<dbReference type="EMBL" id="BSTX01000001">
    <property type="protein sequence ID" value="GLZ75293.1"/>
    <property type="molecule type" value="Genomic_DNA"/>
</dbReference>
<keyword evidence="6 17" id="KW-0028">Amino-acid biosynthesis</keyword>
<feature type="binding site" evidence="16">
    <location>
        <position position="80"/>
    </location>
    <ligand>
        <name>substrate</name>
    </ligand>
</feature>
<comment type="catalytic activity">
    <reaction evidence="15 16">
        <text>shikimate + ATP = 3-phosphoshikimate + ADP + H(+)</text>
        <dbReference type="Rhea" id="RHEA:13121"/>
        <dbReference type="ChEBI" id="CHEBI:15378"/>
        <dbReference type="ChEBI" id="CHEBI:30616"/>
        <dbReference type="ChEBI" id="CHEBI:36208"/>
        <dbReference type="ChEBI" id="CHEBI:145989"/>
        <dbReference type="ChEBI" id="CHEBI:456216"/>
        <dbReference type="EC" id="2.7.1.71"/>
    </reaction>
</comment>
<dbReference type="InterPro" id="IPR050071">
    <property type="entry name" value="Dehydroquinate_synthase"/>
</dbReference>
<dbReference type="PANTHER" id="PTHR43622">
    <property type="entry name" value="3-DEHYDROQUINATE SYNTHASE"/>
    <property type="match status" value="1"/>
</dbReference>
<keyword evidence="14" id="KW-0511">Multifunctional enzyme</keyword>
<dbReference type="InterPro" id="IPR031322">
    <property type="entry name" value="Shikimate/glucono_kinase"/>
</dbReference>
<evidence type="ECO:0000313" key="21">
    <source>
        <dbReference type="Proteomes" id="UP001165079"/>
    </source>
</evidence>
<dbReference type="InterPro" id="IPR016037">
    <property type="entry name" value="DHQ_synth_AroB"/>
</dbReference>
<keyword evidence="5 17" id="KW-0963">Cytoplasm</keyword>
<feature type="binding site" evidence="17">
    <location>
        <begin position="269"/>
        <end position="273"/>
    </location>
    <ligand>
        <name>NAD(+)</name>
        <dbReference type="ChEBI" id="CHEBI:57540"/>
    </ligand>
</feature>
<comment type="catalytic activity">
    <reaction evidence="1 17">
        <text>7-phospho-2-dehydro-3-deoxy-D-arabino-heptonate = 3-dehydroquinate + phosphate</text>
        <dbReference type="Rhea" id="RHEA:21968"/>
        <dbReference type="ChEBI" id="CHEBI:32364"/>
        <dbReference type="ChEBI" id="CHEBI:43474"/>
        <dbReference type="ChEBI" id="CHEBI:58394"/>
        <dbReference type="EC" id="4.2.3.4"/>
    </reaction>
</comment>
<feature type="binding site" evidence="16">
    <location>
        <position position="152"/>
    </location>
    <ligand>
        <name>ATP</name>
        <dbReference type="ChEBI" id="CHEBI:30616"/>
    </ligand>
</feature>
<dbReference type="SUPFAM" id="SSF52540">
    <property type="entry name" value="P-loop containing nucleoside triphosphate hydrolases"/>
    <property type="match status" value="1"/>
</dbReference>
<keyword evidence="10 16" id="KW-0067">ATP-binding</keyword>
<feature type="binding site" evidence="16">
    <location>
        <position position="58"/>
    </location>
    <ligand>
        <name>substrate</name>
    </ligand>
</feature>
<feature type="binding site" evidence="17">
    <location>
        <position position="315"/>
    </location>
    <ligand>
        <name>NAD(+)</name>
        <dbReference type="ChEBI" id="CHEBI:57540"/>
    </ligand>
</feature>
<dbReference type="Proteomes" id="UP001165079">
    <property type="component" value="Unassembled WGS sequence"/>
</dbReference>
<comment type="similarity">
    <text evidence="17">Belongs to the sugar phosphate cyclases superfamily. Dehydroquinate synthase family.</text>
</comment>
<feature type="binding site" evidence="16">
    <location>
        <begin position="12"/>
        <end position="17"/>
    </location>
    <ligand>
        <name>ATP</name>
        <dbReference type="ChEBI" id="CHEBI:30616"/>
    </ligand>
</feature>
<dbReference type="HAMAP" id="MF_00109">
    <property type="entry name" value="Shikimate_kinase"/>
    <property type="match status" value="1"/>
</dbReference>
<feature type="binding site" evidence="16">
    <location>
        <position position="34"/>
    </location>
    <ligand>
        <name>substrate</name>
    </ligand>
</feature>
<feature type="binding site" evidence="17">
    <location>
        <position position="306"/>
    </location>
    <ligand>
        <name>NAD(+)</name>
        <dbReference type="ChEBI" id="CHEBI:57540"/>
    </ligand>
</feature>
<dbReference type="HAMAP" id="MF_00110">
    <property type="entry name" value="DHQ_synthase"/>
    <property type="match status" value="1"/>
</dbReference>
<evidence type="ECO:0000256" key="7">
    <source>
        <dbReference type="ARBA" id="ARBA00022679"/>
    </source>
</evidence>
<dbReference type="AlphaFoldDB" id="A0A9W6W6U6"/>
<evidence type="ECO:0000256" key="4">
    <source>
        <dbReference type="ARBA" id="ARBA00004842"/>
    </source>
</evidence>
<dbReference type="NCBIfam" id="TIGR01357">
    <property type="entry name" value="aroB"/>
    <property type="match status" value="1"/>
</dbReference>
<keyword evidence="12 17" id="KW-0057">Aromatic amino acid biosynthesis</keyword>
<evidence type="ECO:0000256" key="9">
    <source>
        <dbReference type="ARBA" id="ARBA00022777"/>
    </source>
</evidence>
<evidence type="ECO:0000313" key="20">
    <source>
        <dbReference type="EMBL" id="GLZ75293.1"/>
    </source>
</evidence>
<feature type="binding site" evidence="17">
    <location>
        <begin position="293"/>
        <end position="294"/>
    </location>
    <ligand>
        <name>NAD(+)</name>
        <dbReference type="ChEBI" id="CHEBI:57540"/>
    </ligand>
</feature>
<feature type="binding site" evidence="17">
    <location>
        <begin position="235"/>
        <end position="240"/>
    </location>
    <ligand>
        <name>NAD(+)</name>
        <dbReference type="ChEBI" id="CHEBI:57540"/>
    </ligand>
</feature>
<keyword evidence="17" id="KW-0170">Cobalt</keyword>
<dbReference type="GO" id="GO:0005524">
    <property type="term" value="F:ATP binding"/>
    <property type="evidence" value="ECO:0007669"/>
    <property type="project" value="UniProtKB-UniRule"/>
</dbReference>
<evidence type="ECO:0000256" key="5">
    <source>
        <dbReference type="ARBA" id="ARBA00022490"/>
    </source>
</evidence>
<dbReference type="InterPro" id="IPR027417">
    <property type="entry name" value="P-loop_NTPase"/>
</dbReference>
<dbReference type="InterPro" id="IPR000623">
    <property type="entry name" value="Shikimate_kinase/TSH1"/>
</dbReference>
<dbReference type="Pfam" id="PF01202">
    <property type="entry name" value="SKI"/>
    <property type="match status" value="1"/>
</dbReference>
<feature type="binding site" evidence="16">
    <location>
        <position position="135"/>
    </location>
    <ligand>
        <name>substrate</name>
    </ligand>
</feature>
<dbReference type="GO" id="GO:0000287">
    <property type="term" value="F:magnesium ion binding"/>
    <property type="evidence" value="ECO:0007669"/>
    <property type="project" value="UniProtKB-UniRule"/>
</dbReference>
<evidence type="ECO:0000256" key="13">
    <source>
        <dbReference type="ARBA" id="ARBA00023239"/>
    </source>
</evidence>
<feature type="binding site" evidence="17">
    <location>
        <begin position="333"/>
        <end position="336"/>
    </location>
    <ligand>
        <name>NAD(+)</name>
        <dbReference type="ChEBI" id="CHEBI:57540"/>
    </ligand>
</feature>
<comment type="pathway">
    <text evidence="3 17">Metabolic intermediate biosynthesis; chorismate biosynthesis; chorismate from D-erythrose 4-phosphate and phosphoenolpyruvate: step 2/7.</text>
</comment>
<dbReference type="CDD" id="cd08195">
    <property type="entry name" value="DHQS"/>
    <property type="match status" value="1"/>
</dbReference>
<evidence type="ECO:0000259" key="18">
    <source>
        <dbReference type="Pfam" id="PF01761"/>
    </source>
</evidence>
<comment type="cofactor">
    <cofactor evidence="16">
        <name>Mg(2+)</name>
        <dbReference type="ChEBI" id="CHEBI:18420"/>
    </cofactor>
    <text evidence="16">Binds 1 Mg(2+) ion per subunit.</text>
</comment>
<evidence type="ECO:0000256" key="14">
    <source>
        <dbReference type="ARBA" id="ARBA00023268"/>
    </source>
</evidence>
<accession>A0A9W6W6U6</accession>
<evidence type="ECO:0000256" key="16">
    <source>
        <dbReference type="HAMAP-Rule" id="MF_00109"/>
    </source>
</evidence>
<dbReference type="GO" id="GO:0003856">
    <property type="term" value="F:3-dehydroquinate synthase activity"/>
    <property type="evidence" value="ECO:0007669"/>
    <property type="project" value="UniProtKB-UniRule"/>
</dbReference>
<keyword evidence="17" id="KW-0479">Metal-binding</keyword>
<evidence type="ECO:0000256" key="2">
    <source>
        <dbReference type="ARBA" id="ARBA00001911"/>
    </source>
</evidence>
<keyword evidence="8 17" id="KW-0547">Nucleotide-binding</keyword>
<feature type="binding site" evidence="16">
    <location>
        <position position="117"/>
    </location>
    <ligand>
        <name>ATP</name>
        <dbReference type="ChEBI" id="CHEBI:30616"/>
    </ligand>
</feature>
<comment type="subcellular location">
    <subcellularLocation>
        <location evidence="17">Cytoplasm</location>
    </subcellularLocation>
</comment>
<dbReference type="GO" id="GO:0008652">
    <property type="term" value="P:amino acid biosynthetic process"/>
    <property type="evidence" value="ECO:0007669"/>
    <property type="project" value="UniProtKB-KW"/>
</dbReference>
<dbReference type="EC" id="4.2.3.4" evidence="17"/>
<dbReference type="GO" id="GO:0009423">
    <property type="term" value="P:chorismate biosynthetic process"/>
    <property type="evidence" value="ECO:0007669"/>
    <property type="project" value="UniProtKB-UniRule"/>
</dbReference>
<dbReference type="Gene3D" id="3.40.50.1970">
    <property type="match status" value="1"/>
</dbReference>
<keyword evidence="17" id="KW-0862">Zinc</keyword>
<dbReference type="GO" id="GO:0004765">
    <property type="term" value="F:shikimate kinase activity"/>
    <property type="evidence" value="ECO:0007669"/>
    <property type="project" value="UniProtKB-UniRule"/>
</dbReference>
<dbReference type="GO" id="GO:0005737">
    <property type="term" value="C:cytoplasm"/>
    <property type="evidence" value="ECO:0007669"/>
    <property type="project" value="UniProtKB-SubCell"/>
</dbReference>
<evidence type="ECO:0000256" key="17">
    <source>
        <dbReference type="HAMAP-Rule" id="MF_00110"/>
    </source>
</evidence>
<dbReference type="InterPro" id="IPR056179">
    <property type="entry name" value="DHQS_C"/>
</dbReference>
<proteinExistence type="inferred from homology"/>
<keyword evidence="9 16" id="KW-0418">Kinase</keyword>
<keyword evidence="13 17" id="KW-0456">Lyase</keyword>
<dbReference type="Gene3D" id="1.20.1090.10">
    <property type="entry name" value="Dehydroquinate synthase-like - alpha domain"/>
    <property type="match status" value="1"/>
</dbReference>
<feature type="domain" description="3-dehydroquinate synthase N-terminal" evidence="18">
    <location>
        <begin position="231"/>
        <end position="342"/>
    </location>
</feature>
<evidence type="ECO:0000259" key="19">
    <source>
        <dbReference type="Pfam" id="PF24621"/>
    </source>
</evidence>
<gene>
    <name evidence="17 20" type="primary">aroB</name>
    <name evidence="16" type="synonym">aroK</name>
    <name evidence="20" type="ORF">Afil01_01000</name>
</gene>
<dbReference type="CDD" id="cd00464">
    <property type="entry name" value="SK"/>
    <property type="match status" value="1"/>
</dbReference>
<dbReference type="Pfam" id="PF24621">
    <property type="entry name" value="DHQS_C"/>
    <property type="match status" value="1"/>
</dbReference>
<evidence type="ECO:0000256" key="6">
    <source>
        <dbReference type="ARBA" id="ARBA00022605"/>
    </source>
</evidence>
<keyword evidence="7 16" id="KW-0808">Transferase</keyword>
<evidence type="ECO:0000256" key="1">
    <source>
        <dbReference type="ARBA" id="ARBA00001393"/>
    </source>
</evidence>
<evidence type="ECO:0000256" key="3">
    <source>
        <dbReference type="ARBA" id="ARBA00004661"/>
    </source>
</evidence>
<organism evidence="20 21">
    <name type="scientific">Actinorhabdospora filicis</name>
    <dbReference type="NCBI Taxonomy" id="1785913"/>
    <lineage>
        <taxon>Bacteria</taxon>
        <taxon>Bacillati</taxon>
        <taxon>Actinomycetota</taxon>
        <taxon>Actinomycetes</taxon>
        <taxon>Micromonosporales</taxon>
        <taxon>Micromonosporaceae</taxon>
        <taxon>Actinorhabdospora</taxon>
    </lineage>
</organism>
<evidence type="ECO:0000256" key="15">
    <source>
        <dbReference type="ARBA" id="ARBA00048567"/>
    </source>
</evidence>
<comment type="function">
    <text evidence="17">Catalyzes the conversion of 3-deoxy-D-arabino-heptulosonate 7-phosphate (DAHP) to dehydroquinate (DHQ).</text>
</comment>
<dbReference type="EC" id="2.7.1.71" evidence="16"/>
<reference evidence="20" key="1">
    <citation type="submission" date="2023-03" db="EMBL/GenBank/DDBJ databases">
        <title>Actinorhabdospora filicis NBRC 111898.</title>
        <authorList>
            <person name="Ichikawa N."/>
            <person name="Sato H."/>
            <person name="Tonouchi N."/>
        </authorList>
    </citation>
    <scope>NUCLEOTIDE SEQUENCE</scope>
    <source>
        <strain evidence="20">NBRC 111898</strain>
    </source>
</reference>
<name>A0A9W6W6U6_9ACTN</name>
<dbReference type="GO" id="GO:0009073">
    <property type="term" value="P:aromatic amino acid family biosynthetic process"/>
    <property type="evidence" value="ECO:0007669"/>
    <property type="project" value="UniProtKB-KW"/>
</dbReference>
<dbReference type="PROSITE" id="PS01128">
    <property type="entry name" value="SHIKIMATE_KINASE"/>
    <property type="match status" value="1"/>
</dbReference>
<evidence type="ECO:0000256" key="11">
    <source>
        <dbReference type="ARBA" id="ARBA00023027"/>
    </source>
</evidence>
<dbReference type="PANTHER" id="PTHR43622:SF7">
    <property type="entry name" value="3-DEHYDROQUINATE SYNTHASE, CHLOROPLASTIC"/>
    <property type="match status" value="1"/>
</dbReference>
<dbReference type="PRINTS" id="PR01100">
    <property type="entry name" value="SHIKIMTKNASE"/>
</dbReference>
<feature type="binding site" evidence="17">
    <location>
        <position position="348"/>
    </location>
    <ligand>
        <name>Zn(2+)</name>
        <dbReference type="ChEBI" id="CHEBI:29105"/>
    </ligand>
</feature>
<comment type="subunit">
    <text evidence="16">Monomer.</text>
</comment>
<feature type="binding site" evidence="16">
    <location>
        <position position="16"/>
    </location>
    <ligand>
        <name>Mg(2+)</name>
        <dbReference type="ChEBI" id="CHEBI:18420"/>
    </ligand>
</feature>
<evidence type="ECO:0000256" key="8">
    <source>
        <dbReference type="ARBA" id="ARBA00022741"/>
    </source>
</evidence>
<comment type="cofactor">
    <cofactor evidence="17">
        <name>Co(2+)</name>
        <dbReference type="ChEBI" id="CHEBI:48828"/>
    </cofactor>
    <cofactor evidence="17">
        <name>Zn(2+)</name>
        <dbReference type="ChEBI" id="CHEBI:29105"/>
    </cofactor>
    <text evidence="17">Binds 1 divalent metal cation per subunit. Can use either Co(2+) or Zn(2+).</text>
</comment>
<comment type="cofactor">
    <cofactor evidence="2 17">
        <name>NAD(+)</name>
        <dbReference type="ChEBI" id="CHEBI:57540"/>
    </cofactor>
</comment>